<organism evidence="3 4">
    <name type="scientific">Leptolyngbya foveolarum</name>
    <dbReference type="NCBI Taxonomy" id="47253"/>
    <lineage>
        <taxon>Bacteria</taxon>
        <taxon>Bacillati</taxon>
        <taxon>Cyanobacteriota</taxon>
        <taxon>Cyanophyceae</taxon>
        <taxon>Leptolyngbyales</taxon>
        <taxon>Leptolyngbyaceae</taxon>
        <taxon>Leptolyngbya group</taxon>
        <taxon>Leptolyngbya</taxon>
    </lineage>
</organism>
<dbReference type="AlphaFoldDB" id="A0A2W4U4Z8"/>
<protein>
    <submittedName>
        <fullName evidence="3">Glycosyltransferase</fullName>
    </submittedName>
</protein>
<dbReference type="Proteomes" id="UP000249354">
    <property type="component" value="Unassembled WGS sequence"/>
</dbReference>
<gene>
    <name evidence="3" type="ORF">DCF25_12560</name>
</gene>
<keyword evidence="3" id="KW-0808">Transferase</keyword>
<dbReference type="Pfam" id="PF13439">
    <property type="entry name" value="Glyco_transf_4"/>
    <property type="match status" value="1"/>
</dbReference>
<dbReference type="Gene3D" id="3.40.50.2000">
    <property type="entry name" value="Glycogen Phosphorylase B"/>
    <property type="match status" value="2"/>
</dbReference>
<reference evidence="3 4" key="2">
    <citation type="submission" date="2018-06" db="EMBL/GenBank/DDBJ databases">
        <title>Metagenomic assembly of (sub)arctic Cyanobacteria and their associated microbiome from non-axenic cultures.</title>
        <authorList>
            <person name="Baurain D."/>
        </authorList>
    </citation>
    <scope>NUCLEOTIDE SEQUENCE [LARGE SCALE GENOMIC DNA]</scope>
    <source>
        <strain evidence="3">ULC129bin1</strain>
    </source>
</reference>
<proteinExistence type="predicted"/>
<evidence type="ECO:0000313" key="3">
    <source>
        <dbReference type="EMBL" id="PZO16386.1"/>
    </source>
</evidence>
<evidence type="ECO:0000259" key="2">
    <source>
        <dbReference type="Pfam" id="PF13439"/>
    </source>
</evidence>
<sequence length="386" mass="43425">MLCDIKKVHIWMPNLFGFKGGIQVYSAYLLQAIQRLLPSAQCEVFLLHDQRHMQPDSVHPNTRFHFSGGLLQPLRNPLYAAQLVAQATLNRPDLIVSTHLNFTPVAQAIKQIANIPYWTVAHGVEAWDIDKPKLKRSLQVADRILPVSNYTRTRLLDEQALQPEQLCTLPNTVDTQRFQIRPKPERLLKKYGFTEDQPIILTVNRLCSTESFKSYDQVLAALPDILRQVPNVQYVIVGKGDDRSRLEQIIQERQLQAHVTLAGFVLDNELCDYYNLCDVFAMPSKLEGFGIVYLEALSCGKPALGGSRDGAVDALQGGKLGALVNPDDSEAIAQMLVQILKREYPLPLMYQPQALRQAVIDAYGFEAFKQTLSVLLTDFAARRAMA</sequence>
<comment type="caution">
    <text evidence="3">The sequence shown here is derived from an EMBL/GenBank/DDBJ whole genome shotgun (WGS) entry which is preliminary data.</text>
</comment>
<dbReference type="GO" id="GO:0016758">
    <property type="term" value="F:hexosyltransferase activity"/>
    <property type="evidence" value="ECO:0007669"/>
    <property type="project" value="TreeGrafter"/>
</dbReference>
<accession>A0A2W4U4Z8</accession>
<dbReference type="CDD" id="cd03801">
    <property type="entry name" value="GT4_PimA-like"/>
    <property type="match status" value="1"/>
</dbReference>
<reference evidence="4" key="1">
    <citation type="submission" date="2018-04" db="EMBL/GenBank/DDBJ databases">
        <authorList>
            <person name="Cornet L."/>
        </authorList>
    </citation>
    <scope>NUCLEOTIDE SEQUENCE [LARGE SCALE GENOMIC DNA]</scope>
</reference>
<dbReference type="SUPFAM" id="SSF53756">
    <property type="entry name" value="UDP-Glycosyltransferase/glycogen phosphorylase"/>
    <property type="match status" value="1"/>
</dbReference>
<feature type="domain" description="Glycosyl transferase family 1" evidence="1">
    <location>
        <begin position="188"/>
        <end position="345"/>
    </location>
</feature>
<dbReference type="InterPro" id="IPR028098">
    <property type="entry name" value="Glyco_trans_4-like_N"/>
</dbReference>
<evidence type="ECO:0000259" key="1">
    <source>
        <dbReference type="Pfam" id="PF00534"/>
    </source>
</evidence>
<dbReference type="InterPro" id="IPR050194">
    <property type="entry name" value="Glycosyltransferase_grp1"/>
</dbReference>
<dbReference type="Pfam" id="PF00534">
    <property type="entry name" value="Glycos_transf_1"/>
    <property type="match status" value="1"/>
</dbReference>
<dbReference type="PANTHER" id="PTHR45947:SF3">
    <property type="entry name" value="SULFOQUINOVOSYL TRANSFERASE SQD2"/>
    <property type="match status" value="1"/>
</dbReference>
<dbReference type="PANTHER" id="PTHR45947">
    <property type="entry name" value="SULFOQUINOVOSYL TRANSFERASE SQD2"/>
    <property type="match status" value="1"/>
</dbReference>
<dbReference type="EMBL" id="QBMC01000081">
    <property type="protein sequence ID" value="PZO16386.1"/>
    <property type="molecule type" value="Genomic_DNA"/>
</dbReference>
<feature type="domain" description="Glycosyltransferase subfamily 4-like N-terminal" evidence="2">
    <location>
        <begin position="20"/>
        <end position="177"/>
    </location>
</feature>
<dbReference type="InterPro" id="IPR001296">
    <property type="entry name" value="Glyco_trans_1"/>
</dbReference>
<name>A0A2W4U4Z8_9CYAN</name>
<evidence type="ECO:0000313" key="4">
    <source>
        <dbReference type="Proteomes" id="UP000249354"/>
    </source>
</evidence>